<sequence>MLLHTKQYNIHVHGPEENYVQASVPVEGTTSYIREFIPKQLLPEIRRVEPRNNYITTSARFDGQTTTKDHFKQWVTKPVVSFGELPSFTGSILYPKKEILPESCTKESFKGEFAPRPDAIRLAESNIKLEGDMFMTTTTNDTFKKFDGDHRAERVFEKTSLGKKPKKLGKFQDETQNRFDFPPYRSGQPMPAKLAEPAPTTIDLRFDNK</sequence>
<gene>
    <name evidence="2" type="ORF">KUTeg_009088</name>
</gene>
<organism evidence="2 3">
    <name type="scientific">Tegillarca granosa</name>
    <name type="common">Malaysian cockle</name>
    <name type="synonym">Anadara granosa</name>
    <dbReference type="NCBI Taxonomy" id="220873"/>
    <lineage>
        <taxon>Eukaryota</taxon>
        <taxon>Metazoa</taxon>
        <taxon>Spiralia</taxon>
        <taxon>Lophotrochozoa</taxon>
        <taxon>Mollusca</taxon>
        <taxon>Bivalvia</taxon>
        <taxon>Autobranchia</taxon>
        <taxon>Pteriomorphia</taxon>
        <taxon>Arcoida</taxon>
        <taxon>Arcoidea</taxon>
        <taxon>Arcidae</taxon>
        <taxon>Tegillarca</taxon>
    </lineage>
</organism>
<accession>A0ABQ9FBR7</accession>
<dbReference type="EMBL" id="JARBDR010000376">
    <property type="protein sequence ID" value="KAJ8313302.1"/>
    <property type="molecule type" value="Genomic_DNA"/>
</dbReference>
<feature type="region of interest" description="Disordered" evidence="1">
    <location>
        <begin position="169"/>
        <end position="209"/>
    </location>
</feature>
<comment type="caution">
    <text evidence="2">The sequence shown here is derived from an EMBL/GenBank/DDBJ whole genome shotgun (WGS) entry which is preliminary data.</text>
</comment>
<name>A0ABQ9FBR7_TEGGR</name>
<keyword evidence="3" id="KW-1185">Reference proteome</keyword>
<reference evidence="2 3" key="1">
    <citation type="submission" date="2022-12" db="EMBL/GenBank/DDBJ databases">
        <title>Chromosome-level genome of Tegillarca granosa.</title>
        <authorList>
            <person name="Kim J."/>
        </authorList>
    </citation>
    <scope>NUCLEOTIDE SEQUENCE [LARGE SCALE GENOMIC DNA]</scope>
    <source>
        <strain evidence="2">Teg-2019</strain>
        <tissue evidence="2">Adductor muscle</tissue>
    </source>
</reference>
<evidence type="ECO:0000313" key="3">
    <source>
        <dbReference type="Proteomes" id="UP001217089"/>
    </source>
</evidence>
<evidence type="ECO:0000313" key="2">
    <source>
        <dbReference type="EMBL" id="KAJ8313302.1"/>
    </source>
</evidence>
<protein>
    <submittedName>
        <fullName evidence="2">Uncharacterized protein</fullName>
    </submittedName>
</protein>
<evidence type="ECO:0000256" key="1">
    <source>
        <dbReference type="SAM" id="MobiDB-lite"/>
    </source>
</evidence>
<proteinExistence type="predicted"/>
<dbReference type="Proteomes" id="UP001217089">
    <property type="component" value="Unassembled WGS sequence"/>
</dbReference>